<evidence type="ECO:0000259" key="1">
    <source>
        <dbReference type="Pfam" id="PF14637"/>
    </source>
</evidence>
<evidence type="ECO:0000259" key="2">
    <source>
        <dbReference type="Pfam" id="PF14638"/>
    </source>
</evidence>
<evidence type="ECO:0008006" key="5">
    <source>
        <dbReference type="Google" id="ProtNLM"/>
    </source>
</evidence>
<reference evidence="4" key="1">
    <citation type="submission" date="2010-08" db="EMBL/GenBank/DDBJ databases">
        <authorList>
            <consortium name="Caenorhabditis japonica Sequencing Consortium"/>
            <person name="Wilson R.K."/>
        </authorList>
    </citation>
    <scope>NUCLEOTIDE SEQUENCE [LARGE SCALE GENOMIC DNA]</scope>
    <source>
        <strain evidence="4">DF5081</strain>
    </source>
</reference>
<dbReference type="PANTHER" id="PTHR21634">
    <property type="entry name" value="RE13835P"/>
    <property type="match status" value="1"/>
</dbReference>
<dbReference type="InterPro" id="IPR028086">
    <property type="entry name" value="FNIP_C_dom"/>
</dbReference>
<feature type="domain" description="Folliculin-interacting protein middle" evidence="1">
    <location>
        <begin position="1"/>
        <end position="186"/>
    </location>
</feature>
<feature type="domain" description="Folliculin-interacting protein C-terminal" evidence="2">
    <location>
        <begin position="263"/>
        <end position="469"/>
    </location>
</feature>
<keyword evidence="4" id="KW-1185">Reference proteome</keyword>
<dbReference type="Pfam" id="PF14637">
    <property type="entry name" value="FNIP_M"/>
    <property type="match status" value="1"/>
</dbReference>
<name>A0A8R1DT44_CAEJA</name>
<protein>
    <recommendedName>
        <fullName evidence="5">Folliculin</fullName>
    </recommendedName>
</protein>
<evidence type="ECO:0000313" key="3">
    <source>
        <dbReference type="EnsemblMetazoa" id="CJA11188.1"/>
    </source>
</evidence>
<dbReference type="OMA" id="YCPHFVL"/>
<dbReference type="GO" id="GO:0005737">
    <property type="term" value="C:cytoplasm"/>
    <property type="evidence" value="ECO:0007669"/>
    <property type="project" value="TreeGrafter"/>
</dbReference>
<dbReference type="EnsemblMetazoa" id="CJA11188.1">
    <property type="protein sequence ID" value="CJA11188.1"/>
    <property type="gene ID" value="WBGene00130392"/>
</dbReference>
<dbReference type="GO" id="GO:0042030">
    <property type="term" value="F:ATPase inhibitor activity"/>
    <property type="evidence" value="ECO:0007669"/>
    <property type="project" value="TreeGrafter"/>
</dbReference>
<dbReference type="InterPro" id="IPR028085">
    <property type="entry name" value="FNIP_mid_dom"/>
</dbReference>
<organism evidence="3 4">
    <name type="scientific">Caenorhabditis japonica</name>
    <dbReference type="NCBI Taxonomy" id="281687"/>
    <lineage>
        <taxon>Eukaryota</taxon>
        <taxon>Metazoa</taxon>
        <taxon>Ecdysozoa</taxon>
        <taxon>Nematoda</taxon>
        <taxon>Chromadorea</taxon>
        <taxon>Rhabditida</taxon>
        <taxon>Rhabditina</taxon>
        <taxon>Rhabditomorpha</taxon>
        <taxon>Rhabditoidea</taxon>
        <taxon>Rhabditidae</taxon>
        <taxon>Peloderinae</taxon>
        <taxon>Caenorhabditis</taxon>
    </lineage>
</organism>
<reference evidence="3" key="2">
    <citation type="submission" date="2022-06" db="UniProtKB">
        <authorList>
            <consortium name="EnsemblMetazoa"/>
        </authorList>
    </citation>
    <scope>IDENTIFICATION</scope>
    <source>
        <strain evidence="3">DF5081</strain>
    </source>
</reference>
<dbReference type="Proteomes" id="UP000005237">
    <property type="component" value="Unassembled WGS sequence"/>
</dbReference>
<evidence type="ECO:0000313" key="4">
    <source>
        <dbReference type="Proteomes" id="UP000005237"/>
    </source>
</evidence>
<dbReference type="AlphaFoldDB" id="A0A8R1DT44"/>
<dbReference type="GO" id="GO:0051087">
    <property type="term" value="F:protein-folding chaperone binding"/>
    <property type="evidence" value="ECO:0007669"/>
    <property type="project" value="TreeGrafter"/>
</dbReference>
<dbReference type="PANTHER" id="PTHR21634:SF9">
    <property type="entry name" value="RE13835P"/>
    <property type="match status" value="1"/>
</dbReference>
<dbReference type="Pfam" id="PF14638">
    <property type="entry name" value="FNIP_C"/>
    <property type="match status" value="1"/>
</dbReference>
<sequence>MARFETRIMTIAGHPPTFLHNISKSWEELTEIICHLHNAPRLKYPYWLALNEKCHLDGKTLAVEFCEQLAYLVRRYDRKETGYFLSNLVTALLMHHMSWVASVASPPFGGKQQENKNNEAKLFGLPTTAQCPPTVGYNALMAQYLEISGACGNMRSAKFCILGDDVEILASVCSVLSFFIRCSAVQHIDDDRMWEVPTEECFSPVNESGSPPDSVQSPVKVIASVNFEETSSVAMMRRLRNNNHSDTTPRSTETSKIHVIDRMDFPCCPTISSAEDMWESKNSEGLGRSMFAGPLDHYCPHFVLSALLKTNVDLPDVYSKMFDEVRYNNSLCHRALPSISKSTFPDTHSPESVLIVADIDQMTVKVLSSEGSDEVTSPSESVVAMLEQFVDVQEAVPATSEFLVGIIEDSLAHIVGKSLALVELVRSDQSKNPGMVQLTPDRVRTIIGCDHSDLRLIVNVAAVYWPPVLQSVFG</sequence>
<proteinExistence type="predicted"/>
<accession>A0A8R1DT44</accession>